<reference evidence="3 4" key="1">
    <citation type="submission" date="2015-09" db="EMBL/GenBank/DDBJ databases">
        <title>Draft genome of the parasitic nematode Teladorsagia circumcincta isolate WARC Sus (inbred).</title>
        <authorList>
            <person name="Mitreva M."/>
        </authorList>
    </citation>
    <scope>NUCLEOTIDE SEQUENCE [LARGE SCALE GENOMIC DNA]</scope>
    <source>
        <strain evidence="3 4">S</strain>
    </source>
</reference>
<organism evidence="3 4">
    <name type="scientific">Teladorsagia circumcincta</name>
    <name type="common">Brown stomach worm</name>
    <name type="synonym">Ostertagia circumcincta</name>
    <dbReference type="NCBI Taxonomy" id="45464"/>
    <lineage>
        <taxon>Eukaryota</taxon>
        <taxon>Metazoa</taxon>
        <taxon>Ecdysozoa</taxon>
        <taxon>Nematoda</taxon>
        <taxon>Chromadorea</taxon>
        <taxon>Rhabditida</taxon>
        <taxon>Rhabditina</taxon>
        <taxon>Rhabditomorpha</taxon>
        <taxon>Strongyloidea</taxon>
        <taxon>Trichostrongylidae</taxon>
        <taxon>Teladorsagia</taxon>
    </lineage>
</organism>
<evidence type="ECO:0000256" key="1">
    <source>
        <dbReference type="PROSITE-ProRule" id="PRU00043"/>
    </source>
</evidence>
<evidence type="ECO:0000259" key="2">
    <source>
        <dbReference type="PROSITE" id="PS50268"/>
    </source>
</evidence>
<protein>
    <recommendedName>
        <fullName evidence="2">Cadherin domain-containing protein</fullName>
    </recommendedName>
</protein>
<dbReference type="GO" id="GO:0016020">
    <property type="term" value="C:membrane"/>
    <property type="evidence" value="ECO:0007669"/>
    <property type="project" value="InterPro"/>
</dbReference>
<sequence length="90" mass="9845">MKLCDAEVLVFTEPSNRVIHYVVATDDDSDQNAAISYDLISDPTDCFGIDHKTGALSMLRRPPSSDSTIVVRASDQGTPSLFVDQTLTIR</sequence>
<dbReference type="Proteomes" id="UP000230423">
    <property type="component" value="Unassembled WGS sequence"/>
</dbReference>
<dbReference type="OrthoDB" id="6252479at2759"/>
<dbReference type="InterPro" id="IPR002126">
    <property type="entry name" value="Cadherin-like_dom"/>
</dbReference>
<name>A0A2G9TNP1_TELCI</name>
<dbReference type="AlphaFoldDB" id="A0A2G9TNP1"/>
<accession>A0A2G9TNP1</accession>
<dbReference type="SUPFAM" id="SSF49313">
    <property type="entry name" value="Cadherin-like"/>
    <property type="match status" value="1"/>
</dbReference>
<dbReference type="PROSITE" id="PS50268">
    <property type="entry name" value="CADHERIN_2"/>
    <property type="match status" value="1"/>
</dbReference>
<dbReference type="Gene3D" id="2.60.40.60">
    <property type="entry name" value="Cadherins"/>
    <property type="match status" value="1"/>
</dbReference>
<evidence type="ECO:0000313" key="4">
    <source>
        <dbReference type="Proteomes" id="UP000230423"/>
    </source>
</evidence>
<dbReference type="Pfam" id="PF00028">
    <property type="entry name" value="Cadherin"/>
    <property type="match status" value="1"/>
</dbReference>
<gene>
    <name evidence="3" type="ORF">TELCIR_19028</name>
</gene>
<keyword evidence="4" id="KW-1185">Reference proteome</keyword>
<feature type="domain" description="Cadherin" evidence="2">
    <location>
        <begin position="14"/>
        <end position="90"/>
    </location>
</feature>
<dbReference type="GO" id="GO:0007156">
    <property type="term" value="P:homophilic cell adhesion via plasma membrane adhesion molecules"/>
    <property type="evidence" value="ECO:0007669"/>
    <property type="project" value="InterPro"/>
</dbReference>
<dbReference type="GO" id="GO:0005509">
    <property type="term" value="F:calcium ion binding"/>
    <property type="evidence" value="ECO:0007669"/>
    <property type="project" value="UniProtKB-UniRule"/>
</dbReference>
<dbReference type="EMBL" id="KZ357665">
    <property type="protein sequence ID" value="PIO59508.1"/>
    <property type="molecule type" value="Genomic_DNA"/>
</dbReference>
<proteinExistence type="predicted"/>
<dbReference type="InterPro" id="IPR015919">
    <property type="entry name" value="Cadherin-like_sf"/>
</dbReference>
<keyword evidence="1" id="KW-0106">Calcium</keyword>
<evidence type="ECO:0000313" key="3">
    <source>
        <dbReference type="EMBL" id="PIO59508.1"/>
    </source>
</evidence>
<dbReference type="CDD" id="cd11304">
    <property type="entry name" value="Cadherin_repeat"/>
    <property type="match status" value="1"/>
</dbReference>